<keyword evidence="3" id="KW-1185">Reference proteome</keyword>
<evidence type="ECO:0000256" key="1">
    <source>
        <dbReference type="SAM" id="MobiDB-lite"/>
    </source>
</evidence>
<feature type="region of interest" description="Disordered" evidence="1">
    <location>
        <begin position="1"/>
        <end position="21"/>
    </location>
</feature>
<dbReference type="Proteomes" id="UP001066276">
    <property type="component" value="Chromosome 2_1"/>
</dbReference>
<dbReference type="AlphaFoldDB" id="A0AAV7VL17"/>
<gene>
    <name evidence="2" type="ORF">NDU88_004857</name>
</gene>
<organism evidence="2 3">
    <name type="scientific">Pleurodeles waltl</name>
    <name type="common">Iberian ribbed newt</name>
    <dbReference type="NCBI Taxonomy" id="8319"/>
    <lineage>
        <taxon>Eukaryota</taxon>
        <taxon>Metazoa</taxon>
        <taxon>Chordata</taxon>
        <taxon>Craniata</taxon>
        <taxon>Vertebrata</taxon>
        <taxon>Euteleostomi</taxon>
        <taxon>Amphibia</taxon>
        <taxon>Batrachia</taxon>
        <taxon>Caudata</taxon>
        <taxon>Salamandroidea</taxon>
        <taxon>Salamandridae</taxon>
        <taxon>Pleurodelinae</taxon>
        <taxon>Pleurodeles</taxon>
    </lineage>
</organism>
<comment type="caution">
    <text evidence="2">The sequence shown here is derived from an EMBL/GenBank/DDBJ whole genome shotgun (WGS) entry which is preliminary data.</text>
</comment>
<proteinExistence type="predicted"/>
<protein>
    <submittedName>
        <fullName evidence="2">Uncharacterized protein</fullName>
    </submittedName>
</protein>
<accession>A0AAV7VL17</accession>
<reference evidence="2" key="1">
    <citation type="journal article" date="2022" name="bioRxiv">
        <title>Sequencing and chromosome-scale assembly of the giantPleurodeles waltlgenome.</title>
        <authorList>
            <person name="Brown T."/>
            <person name="Elewa A."/>
            <person name="Iarovenko S."/>
            <person name="Subramanian E."/>
            <person name="Araus A.J."/>
            <person name="Petzold A."/>
            <person name="Susuki M."/>
            <person name="Suzuki K.-i.T."/>
            <person name="Hayashi T."/>
            <person name="Toyoda A."/>
            <person name="Oliveira C."/>
            <person name="Osipova E."/>
            <person name="Leigh N.D."/>
            <person name="Simon A."/>
            <person name="Yun M.H."/>
        </authorList>
    </citation>
    <scope>NUCLEOTIDE SEQUENCE</scope>
    <source>
        <strain evidence="2">20211129_DDA</strain>
        <tissue evidence="2">Liver</tissue>
    </source>
</reference>
<name>A0AAV7VL17_PLEWA</name>
<dbReference type="EMBL" id="JANPWB010000003">
    <property type="protein sequence ID" value="KAJ1201041.1"/>
    <property type="molecule type" value="Genomic_DNA"/>
</dbReference>
<evidence type="ECO:0000313" key="3">
    <source>
        <dbReference type="Proteomes" id="UP001066276"/>
    </source>
</evidence>
<evidence type="ECO:0000313" key="2">
    <source>
        <dbReference type="EMBL" id="KAJ1201041.1"/>
    </source>
</evidence>
<sequence length="95" mass="10318">MRRGISAGNTTTLPKQEGHMSGAVRALLLRSTHPALQPQGSRNPMRHNGRERLLLLSTRIIGPSTSLRCSSPLHRLTAPGLRSGTLDRQRCSGGR</sequence>